<dbReference type="Pfam" id="PF12694">
    <property type="entry name" value="cpYpsA"/>
    <property type="match status" value="1"/>
</dbReference>
<dbReference type="Proteomes" id="UP000323161">
    <property type="component" value="Unassembled WGS sequence"/>
</dbReference>
<feature type="non-terminal residue" evidence="1">
    <location>
        <position position="1"/>
    </location>
</feature>
<proteinExistence type="predicted"/>
<dbReference type="Gene3D" id="3.40.50.450">
    <property type="match status" value="1"/>
</dbReference>
<dbReference type="EMBL" id="VTUU01000006">
    <property type="protein sequence ID" value="KAA1172894.1"/>
    <property type="molecule type" value="Genomic_DNA"/>
</dbReference>
<organism evidence="1 2">
    <name type="scientific">Marinobacter salinexigens</name>
    <dbReference type="NCBI Taxonomy" id="2919747"/>
    <lineage>
        <taxon>Bacteria</taxon>
        <taxon>Pseudomonadati</taxon>
        <taxon>Pseudomonadota</taxon>
        <taxon>Gammaproteobacteria</taxon>
        <taxon>Pseudomonadales</taxon>
        <taxon>Marinobacteraceae</taxon>
        <taxon>Marinobacter</taxon>
    </lineage>
</organism>
<dbReference type="InterPro" id="IPR024755">
    <property type="entry name" value="cpYpsA"/>
</dbReference>
<dbReference type="AlphaFoldDB" id="A0A5B0VEM2"/>
<reference evidence="1 2" key="1">
    <citation type="submission" date="2019-08" db="EMBL/GenBank/DDBJ databases">
        <title>Marinobacter ZYF650 sp. nov., a marine bacterium isolated from seawater of the Mariana trench.</title>
        <authorList>
            <person name="Ahmad W."/>
        </authorList>
    </citation>
    <scope>NUCLEOTIDE SEQUENCE [LARGE SCALE GENOMIC DNA]</scope>
    <source>
        <strain evidence="1 2">ZYF650</strain>
    </source>
</reference>
<keyword evidence="2" id="KW-1185">Reference proteome</keyword>
<sequence>CLLLCGIPATALHASYDFDSLHLGHSFALGLCLGLCFYQGVRFKWGLLHFCIRQGKPYKLIDIELVESSRAAELLSEFVREFNVSVLNVAGPRSSSCPAIYRYVKQAIGRVILQST</sequence>
<comment type="caution">
    <text evidence="1">The sequence shown here is derived from an EMBL/GenBank/DDBJ whole genome shotgun (WGS) entry which is preliminary data.</text>
</comment>
<accession>A0A5B0VEM2</accession>
<gene>
    <name evidence="1" type="ORF">FWJ25_13880</name>
</gene>
<evidence type="ECO:0000313" key="2">
    <source>
        <dbReference type="Proteomes" id="UP000323161"/>
    </source>
</evidence>
<protein>
    <submittedName>
        <fullName evidence="1">Uncharacterized protein</fullName>
    </submittedName>
</protein>
<name>A0A5B0VEM2_9GAMM</name>
<evidence type="ECO:0000313" key="1">
    <source>
        <dbReference type="EMBL" id="KAA1172894.1"/>
    </source>
</evidence>